<dbReference type="Proteomes" id="UP000248597">
    <property type="component" value="Unassembled WGS sequence"/>
</dbReference>
<organism evidence="2 3">
    <name type="scientific">Sphingopyxis macrogoltabida</name>
    <name type="common">Sphingomonas macrogoltabidus</name>
    <dbReference type="NCBI Taxonomy" id="33050"/>
    <lineage>
        <taxon>Bacteria</taxon>
        <taxon>Pseudomonadati</taxon>
        <taxon>Pseudomonadota</taxon>
        <taxon>Alphaproteobacteria</taxon>
        <taxon>Sphingomonadales</taxon>
        <taxon>Sphingomonadaceae</taxon>
        <taxon>Sphingopyxis</taxon>
    </lineage>
</organism>
<feature type="transmembrane region" description="Helical" evidence="1">
    <location>
        <begin position="154"/>
        <end position="174"/>
    </location>
</feature>
<keyword evidence="1" id="KW-1133">Transmembrane helix</keyword>
<sequence>MRAGASERGASALWISLLTAASTATTLALACATPFPALAALAATHMRRRDGIALMLLAWTASQLVGFFLLGYPRDGSTLGWGAALATAAVGSALAAYAALGALAHRSVAARLSLAYAAGFTAFKGIILLWALVLGGLHTAMAPDLLAEQFVRNGAILIGLYLVYRLLVAAGVPAPPRTAAAAG</sequence>
<evidence type="ECO:0000313" key="2">
    <source>
        <dbReference type="EMBL" id="PZQ20317.1"/>
    </source>
</evidence>
<name>A0A2W5MK69_SPHMC</name>
<gene>
    <name evidence="2" type="ORF">DI569_15940</name>
</gene>
<proteinExistence type="predicted"/>
<protein>
    <submittedName>
        <fullName evidence="2">Uncharacterized protein</fullName>
    </submittedName>
</protein>
<feature type="transmembrane region" description="Helical" evidence="1">
    <location>
        <begin position="52"/>
        <end position="72"/>
    </location>
</feature>
<evidence type="ECO:0000313" key="3">
    <source>
        <dbReference type="Proteomes" id="UP000248597"/>
    </source>
</evidence>
<keyword evidence="1" id="KW-0812">Transmembrane</keyword>
<keyword evidence="1" id="KW-0472">Membrane</keyword>
<comment type="caution">
    <text evidence="2">The sequence shown here is derived from an EMBL/GenBank/DDBJ whole genome shotgun (WGS) entry which is preliminary data.</text>
</comment>
<feature type="transmembrane region" description="Helical" evidence="1">
    <location>
        <begin position="112"/>
        <end position="134"/>
    </location>
</feature>
<reference evidence="2 3" key="1">
    <citation type="submission" date="2017-08" db="EMBL/GenBank/DDBJ databases">
        <title>Infants hospitalized years apart are colonized by the same room-sourced microbial strains.</title>
        <authorList>
            <person name="Brooks B."/>
            <person name="Olm M.R."/>
            <person name="Firek B.A."/>
            <person name="Baker R."/>
            <person name="Thomas B.C."/>
            <person name="Morowitz M.J."/>
            <person name="Banfield J.F."/>
        </authorList>
    </citation>
    <scope>NUCLEOTIDE SEQUENCE [LARGE SCALE GENOMIC DNA]</scope>
    <source>
        <strain evidence="2">S2_005_003_R2_47</strain>
    </source>
</reference>
<dbReference type="PROSITE" id="PS51257">
    <property type="entry name" value="PROKAR_LIPOPROTEIN"/>
    <property type="match status" value="1"/>
</dbReference>
<dbReference type="EMBL" id="QFPJ01000068">
    <property type="protein sequence ID" value="PZQ20317.1"/>
    <property type="molecule type" value="Genomic_DNA"/>
</dbReference>
<evidence type="ECO:0000256" key="1">
    <source>
        <dbReference type="SAM" id="Phobius"/>
    </source>
</evidence>
<accession>A0A2W5MK69</accession>
<feature type="transmembrane region" description="Helical" evidence="1">
    <location>
        <begin position="12"/>
        <end position="40"/>
    </location>
</feature>
<dbReference type="AlphaFoldDB" id="A0A2W5MK69"/>
<feature type="transmembrane region" description="Helical" evidence="1">
    <location>
        <begin position="78"/>
        <end position="100"/>
    </location>
</feature>